<sequence>MARPVERPLDGLRSQWDCGGLRRHEPARAARAAAAGLPSLAASWCRDDDLDRAAAEHLSRVAGASAGPGR</sequence>
<dbReference type="EMBL" id="JBHSIU010000131">
    <property type="protein sequence ID" value="MFC5008662.1"/>
    <property type="molecule type" value="Genomic_DNA"/>
</dbReference>
<protein>
    <submittedName>
        <fullName evidence="1">Uncharacterized protein</fullName>
    </submittedName>
</protein>
<reference evidence="2" key="1">
    <citation type="journal article" date="2019" name="Int. J. Syst. Evol. Microbiol.">
        <title>The Global Catalogue of Microorganisms (GCM) 10K type strain sequencing project: providing services to taxonomists for standard genome sequencing and annotation.</title>
        <authorList>
            <consortium name="The Broad Institute Genomics Platform"/>
            <consortium name="The Broad Institute Genome Sequencing Center for Infectious Disease"/>
            <person name="Wu L."/>
            <person name="Ma J."/>
        </authorList>
    </citation>
    <scope>NUCLEOTIDE SEQUENCE [LARGE SCALE GENOMIC DNA]</scope>
    <source>
        <strain evidence="2">CGMCC 4.7152</strain>
    </source>
</reference>
<evidence type="ECO:0000313" key="1">
    <source>
        <dbReference type="EMBL" id="MFC5008662.1"/>
    </source>
</evidence>
<gene>
    <name evidence="1" type="ORF">ACFPIJ_63965</name>
</gene>
<accession>A0ABV9WK48</accession>
<proteinExistence type="predicted"/>
<name>A0ABV9WK48_9ACTN</name>
<comment type="caution">
    <text evidence="1">The sequence shown here is derived from an EMBL/GenBank/DDBJ whole genome shotgun (WGS) entry which is preliminary data.</text>
</comment>
<dbReference type="Proteomes" id="UP001595912">
    <property type="component" value="Unassembled WGS sequence"/>
</dbReference>
<evidence type="ECO:0000313" key="2">
    <source>
        <dbReference type="Proteomes" id="UP001595912"/>
    </source>
</evidence>
<dbReference type="RefSeq" id="WP_380129349.1">
    <property type="nucleotide sequence ID" value="NZ_JBHSIU010000131.1"/>
</dbReference>
<organism evidence="1 2">
    <name type="scientific">Dactylosporangium cerinum</name>
    <dbReference type="NCBI Taxonomy" id="1434730"/>
    <lineage>
        <taxon>Bacteria</taxon>
        <taxon>Bacillati</taxon>
        <taxon>Actinomycetota</taxon>
        <taxon>Actinomycetes</taxon>
        <taxon>Micromonosporales</taxon>
        <taxon>Micromonosporaceae</taxon>
        <taxon>Dactylosporangium</taxon>
    </lineage>
</organism>
<keyword evidence="2" id="KW-1185">Reference proteome</keyword>